<reference evidence="3" key="1">
    <citation type="submission" date="2022-06" db="EMBL/GenBank/DDBJ databases">
        <title>Diverse halophilic archaea isolated from saline environments.</title>
        <authorList>
            <person name="Cui H.-L."/>
        </authorList>
    </citation>
    <scope>NUCLEOTIDE SEQUENCE</scope>
    <source>
        <strain evidence="3">WLHS1</strain>
    </source>
</reference>
<feature type="compositionally biased region" description="Acidic residues" evidence="1">
    <location>
        <begin position="376"/>
        <end position="385"/>
    </location>
</feature>
<feature type="transmembrane region" description="Helical" evidence="2">
    <location>
        <begin position="228"/>
        <end position="245"/>
    </location>
</feature>
<feature type="transmembrane region" description="Helical" evidence="2">
    <location>
        <begin position="251"/>
        <end position="272"/>
    </location>
</feature>
<organism evidence="3 4">
    <name type="scientific">Natronosalvus rutilus</name>
    <dbReference type="NCBI Taxonomy" id="2953753"/>
    <lineage>
        <taxon>Archaea</taxon>
        <taxon>Methanobacteriati</taxon>
        <taxon>Methanobacteriota</taxon>
        <taxon>Stenosarchaea group</taxon>
        <taxon>Halobacteria</taxon>
        <taxon>Halobacteriales</taxon>
        <taxon>Natrialbaceae</taxon>
        <taxon>Natronosalvus</taxon>
    </lineage>
</organism>
<feature type="transmembrane region" description="Helical" evidence="2">
    <location>
        <begin position="137"/>
        <end position="163"/>
    </location>
</feature>
<dbReference type="Pfam" id="PF24400">
    <property type="entry name" value="DUF7544"/>
    <property type="match status" value="1"/>
</dbReference>
<feature type="transmembrane region" description="Helical" evidence="2">
    <location>
        <begin position="279"/>
        <end position="300"/>
    </location>
</feature>
<feature type="transmembrane region" description="Helical" evidence="2">
    <location>
        <begin position="86"/>
        <end position="116"/>
    </location>
</feature>
<dbReference type="AlphaFoldDB" id="A0A9E7N8M7"/>
<dbReference type="GeneID" id="73291797"/>
<dbReference type="EMBL" id="CP100355">
    <property type="protein sequence ID" value="UTF53460.1"/>
    <property type="molecule type" value="Genomic_DNA"/>
</dbReference>
<name>A0A9E7N8M7_9EURY</name>
<protein>
    <recommendedName>
        <fullName evidence="5">DUF4013 domain-containing protein</fullName>
    </recommendedName>
</protein>
<dbReference type="InterPro" id="IPR055966">
    <property type="entry name" value="DUF7544"/>
</dbReference>
<accession>A0A9E7N8M7</accession>
<keyword evidence="2" id="KW-0472">Membrane</keyword>
<evidence type="ECO:0000256" key="1">
    <source>
        <dbReference type="SAM" id="MobiDB-lite"/>
    </source>
</evidence>
<feature type="region of interest" description="Disordered" evidence="1">
    <location>
        <begin position="332"/>
        <end position="391"/>
    </location>
</feature>
<evidence type="ECO:0000313" key="4">
    <source>
        <dbReference type="Proteomes" id="UP001056855"/>
    </source>
</evidence>
<evidence type="ECO:0008006" key="5">
    <source>
        <dbReference type="Google" id="ProtNLM"/>
    </source>
</evidence>
<keyword evidence="4" id="KW-1185">Reference proteome</keyword>
<feature type="transmembrane region" description="Helical" evidence="2">
    <location>
        <begin position="169"/>
        <end position="194"/>
    </location>
</feature>
<dbReference type="Proteomes" id="UP001056855">
    <property type="component" value="Chromosome"/>
</dbReference>
<feature type="transmembrane region" description="Helical" evidence="2">
    <location>
        <begin position="25"/>
        <end position="43"/>
    </location>
</feature>
<gene>
    <name evidence="3" type="ORF">NGM29_17085</name>
</gene>
<proteinExistence type="predicted"/>
<evidence type="ECO:0000256" key="2">
    <source>
        <dbReference type="SAM" id="Phobius"/>
    </source>
</evidence>
<evidence type="ECO:0000313" key="3">
    <source>
        <dbReference type="EMBL" id="UTF53460.1"/>
    </source>
</evidence>
<keyword evidence="2" id="KW-1133">Transmembrane helix</keyword>
<sequence length="391" mass="41926">MYAIDDLGDAIDVTRDRLTPIDAGTWLKLALILFFIGGATFGGPGAPSTGTDTAPEGATGTDIDSLADLEAEYESQVTDGPLFETVLYAVAALVVGLFLLWLLYVLVGSIMEFVFIESLRTEAVEVRRYTRSHLGDGLRLFGFRLALLLALLVPLVVPIVYVVASVTEFSAGLAALGALYVFGAIVLGLAYALVNRFTTIFVTQIMVLEDRGVLAAWSRFLPTLRSNLAEYAVYVILVWILQLVVSFGYGILAAIVAVVVAIPFVVVGAIFVVVGGPAIYLAVLVGIVGLLCIFLAALLLRVPIDSYFRYYGFLLLGDTSPDLDLIPERRNAVRTGGPVGPGSGSSGGSDGDDWNDSSAWDDDANGDDDGWRFDSGSDDDEDRDQDQDRGW</sequence>
<dbReference type="KEGG" id="sawl:NGM29_17085"/>
<keyword evidence="2" id="KW-0812">Transmembrane</keyword>
<feature type="compositionally biased region" description="Gly residues" evidence="1">
    <location>
        <begin position="337"/>
        <end position="349"/>
    </location>
</feature>
<feature type="compositionally biased region" description="Acidic residues" evidence="1">
    <location>
        <begin position="350"/>
        <end position="368"/>
    </location>
</feature>
<dbReference type="RefSeq" id="WP_254157944.1">
    <property type="nucleotide sequence ID" value="NZ_CP100355.1"/>
</dbReference>